<dbReference type="EMBL" id="CP028843">
    <property type="protein sequence ID" value="AWB20554.1"/>
    <property type="molecule type" value="Genomic_DNA"/>
</dbReference>
<reference evidence="6 7" key="1">
    <citation type="submission" date="2018-04" db="EMBL/GenBank/DDBJ databases">
        <title>Methylobacterium sp. PR1016A genome.</title>
        <authorList>
            <person name="Park W."/>
        </authorList>
    </citation>
    <scope>NUCLEOTIDE SEQUENCE [LARGE SCALE GENOMIC DNA]</scope>
    <source>
        <strain evidence="6 7">PR1016A</strain>
    </source>
</reference>
<organism evidence="6 7">
    <name type="scientific">Methylobacterium currus</name>
    <dbReference type="NCBI Taxonomy" id="2051553"/>
    <lineage>
        <taxon>Bacteria</taxon>
        <taxon>Pseudomonadati</taxon>
        <taxon>Pseudomonadota</taxon>
        <taxon>Alphaproteobacteria</taxon>
        <taxon>Hyphomicrobiales</taxon>
        <taxon>Methylobacteriaceae</taxon>
        <taxon>Methylobacterium</taxon>
    </lineage>
</organism>
<dbReference type="Pfam" id="PF22262">
    <property type="entry name" value="DUF6950"/>
    <property type="match status" value="1"/>
</dbReference>
<accession>A0A2R4WG94</accession>
<evidence type="ECO:0000256" key="2">
    <source>
        <dbReference type="ARBA" id="ARBA00022670"/>
    </source>
</evidence>
<dbReference type="RefSeq" id="WP_099952456.1">
    <property type="nucleotide sequence ID" value="NZ_CP028843.1"/>
</dbReference>
<proteinExistence type="inferred from homology"/>
<dbReference type="GO" id="GO:0006508">
    <property type="term" value="P:proteolysis"/>
    <property type="evidence" value="ECO:0007669"/>
    <property type="project" value="UniProtKB-KW"/>
</dbReference>
<dbReference type="PROSITE" id="PS51935">
    <property type="entry name" value="NLPC_P60"/>
    <property type="match status" value="1"/>
</dbReference>
<sequence>MEAASAETRARVVALARTWLGTPYHHQASLRGAGCDCLGLLRGVYAALYGAEPEAPPPYTPSWAEDRGQETLRDAAARHLVPLAPAAAEPGDVLLFRWRDGLPAKHCAIVAGPSHMIHAYDGHAVVETWIPPAWSRRIAYAFRFPEPLPEIPPGIVPKIPPGIVPKIPPGIAPKIPPGIAPKIPQGPAR</sequence>
<dbReference type="SUPFAM" id="SSF54001">
    <property type="entry name" value="Cysteine proteinases"/>
    <property type="match status" value="1"/>
</dbReference>
<evidence type="ECO:0000256" key="3">
    <source>
        <dbReference type="ARBA" id="ARBA00022801"/>
    </source>
</evidence>
<evidence type="ECO:0000256" key="1">
    <source>
        <dbReference type="ARBA" id="ARBA00007074"/>
    </source>
</evidence>
<dbReference type="Proteomes" id="UP000244755">
    <property type="component" value="Chromosome 1"/>
</dbReference>
<gene>
    <name evidence="6" type="ORF">DA075_06095</name>
</gene>
<dbReference type="InterPro" id="IPR053802">
    <property type="entry name" value="DUF6950"/>
</dbReference>
<evidence type="ECO:0000256" key="4">
    <source>
        <dbReference type="ARBA" id="ARBA00022807"/>
    </source>
</evidence>
<feature type="domain" description="NlpC/P60" evidence="5">
    <location>
        <begin position="6"/>
        <end position="145"/>
    </location>
</feature>
<name>A0A2R4WG94_9HYPH</name>
<dbReference type="KEGG" id="mee:DA075_06095"/>
<keyword evidence="3" id="KW-0378">Hydrolase</keyword>
<protein>
    <submittedName>
        <fullName evidence="6">Peptidase P60</fullName>
    </submittedName>
</protein>
<dbReference type="OrthoDB" id="6058745at2"/>
<dbReference type="AlphaFoldDB" id="A0A2R4WG94"/>
<dbReference type="InterPro" id="IPR000064">
    <property type="entry name" value="NLP_P60_dom"/>
</dbReference>
<comment type="similarity">
    <text evidence="1">Belongs to the peptidase C40 family.</text>
</comment>
<keyword evidence="7" id="KW-1185">Reference proteome</keyword>
<dbReference type="GO" id="GO:0008234">
    <property type="term" value="F:cysteine-type peptidase activity"/>
    <property type="evidence" value="ECO:0007669"/>
    <property type="project" value="UniProtKB-KW"/>
</dbReference>
<dbReference type="NCBIfam" id="TIGR02219">
    <property type="entry name" value="phage_NlpC_fam"/>
    <property type="match status" value="1"/>
</dbReference>
<evidence type="ECO:0000259" key="5">
    <source>
        <dbReference type="PROSITE" id="PS51935"/>
    </source>
</evidence>
<dbReference type="InterPro" id="IPR011929">
    <property type="entry name" value="Phage_pept_NlpC/P60"/>
</dbReference>
<dbReference type="Gene3D" id="3.90.1720.10">
    <property type="entry name" value="endopeptidase domain like (from Nostoc punctiforme)"/>
    <property type="match status" value="1"/>
</dbReference>
<evidence type="ECO:0000313" key="6">
    <source>
        <dbReference type="EMBL" id="AWB20554.1"/>
    </source>
</evidence>
<evidence type="ECO:0000313" key="7">
    <source>
        <dbReference type="Proteomes" id="UP000244755"/>
    </source>
</evidence>
<keyword evidence="2" id="KW-0645">Protease</keyword>
<dbReference type="InterPro" id="IPR038765">
    <property type="entry name" value="Papain-like_cys_pep_sf"/>
</dbReference>
<keyword evidence="4" id="KW-0788">Thiol protease</keyword>